<dbReference type="PANTHER" id="PTHR43048:SF3">
    <property type="entry name" value="METHYLMALONYL-COA EPIMERASE, MITOCHONDRIAL"/>
    <property type="match status" value="1"/>
</dbReference>
<dbReference type="PROSITE" id="PS51819">
    <property type="entry name" value="VOC"/>
    <property type="match status" value="1"/>
</dbReference>
<dbReference type="InterPro" id="IPR029068">
    <property type="entry name" value="Glyas_Bleomycin-R_OHBP_Dase"/>
</dbReference>
<dbReference type="Pfam" id="PF13669">
    <property type="entry name" value="Glyoxalase_4"/>
    <property type="match status" value="1"/>
</dbReference>
<keyword evidence="4" id="KW-0456">Lyase</keyword>
<evidence type="ECO:0000313" key="4">
    <source>
        <dbReference type="EMBL" id="VVD84596.1"/>
    </source>
</evidence>
<dbReference type="Proteomes" id="UP001058980">
    <property type="component" value="Chromosome"/>
</dbReference>
<dbReference type="InterPro" id="IPR051785">
    <property type="entry name" value="MMCE/EMCE_epimerase"/>
</dbReference>
<dbReference type="GO" id="GO:0046872">
    <property type="term" value="F:metal ion binding"/>
    <property type="evidence" value="ECO:0007669"/>
    <property type="project" value="UniProtKB-KW"/>
</dbReference>
<proteinExistence type="predicted"/>
<dbReference type="Proteomes" id="UP000343335">
    <property type="component" value="Unassembled WGS sequence"/>
</dbReference>
<dbReference type="AlphaFoldDB" id="A0A5E4T8L0"/>
<dbReference type="RefSeq" id="WP_150663554.1">
    <property type="nucleotide sequence ID" value="NZ_CABPSA010000002.1"/>
</dbReference>
<protein>
    <submittedName>
        <fullName evidence="4">Lactoylglutathione lyase</fullName>
    </submittedName>
    <submittedName>
        <fullName evidence="3">VOC family protein</fullName>
    </submittedName>
</protein>
<evidence type="ECO:0000256" key="1">
    <source>
        <dbReference type="ARBA" id="ARBA00022723"/>
    </source>
</evidence>
<dbReference type="GO" id="GO:0016829">
    <property type="term" value="F:lyase activity"/>
    <property type="evidence" value="ECO:0007669"/>
    <property type="project" value="UniProtKB-KW"/>
</dbReference>
<evidence type="ECO:0000313" key="5">
    <source>
        <dbReference type="Proteomes" id="UP000343335"/>
    </source>
</evidence>
<evidence type="ECO:0000259" key="2">
    <source>
        <dbReference type="PROSITE" id="PS51819"/>
    </source>
</evidence>
<keyword evidence="6" id="KW-1185">Reference proteome</keyword>
<dbReference type="GO" id="GO:0004493">
    <property type="term" value="F:methylmalonyl-CoA epimerase activity"/>
    <property type="evidence" value="ECO:0007669"/>
    <property type="project" value="TreeGrafter"/>
</dbReference>
<dbReference type="PANTHER" id="PTHR43048">
    <property type="entry name" value="METHYLMALONYL-COA EPIMERASE"/>
    <property type="match status" value="1"/>
</dbReference>
<dbReference type="GO" id="GO:0046491">
    <property type="term" value="P:L-methylmalonyl-CoA metabolic process"/>
    <property type="evidence" value="ECO:0007669"/>
    <property type="project" value="TreeGrafter"/>
</dbReference>
<reference evidence="3" key="2">
    <citation type="submission" date="2022-08" db="EMBL/GenBank/DDBJ databases">
        <title>Multi-unit outbreak of Pandoraea commovens among non-cystic fibrosis intensive care patients from 2019 to 2021 in Berlin, Germany.</title>
        <authorList>
            <person name="Menzel P."/>
        </authorList>
    </citation>
    <scope>NUCLEOTIDE SEQUENCE</scope>
    <source>
        <strain evidence="3">LB-19-202-79</strain>
    </source>
</reference>
<evidence type="ECO:0000313" key="3">
    <source>
        <dbReference type="EMBL" id="UVA79291.1"/>
    </source>
</evidence>
<reference evidence="4 5" key="1">
    <citation type="submission" date="2019-08" db="EMBL/GenBank/DDBJ databases">
        <authorList>
            <person name="Peeters C."/>
        </authorList>
    </citation>
    <scope>NUCLEOTIDE SEQUENCE [LARGE SCALE GENOMIC DNA]</scope>
    <source>
        <strain evidence="4 5">LMG 31010</strain>
    </source>
</reference>
<accession>A0A5E4T8L0</accession>
<dbReference type="InterPro" id="IPR037523">
    <property type="entry name" value="VOC_core"/>
</dbReference>
<dbReference type="SUPFAM" id="SSF54593">
    <property type="entry name" value="Glyoxalase/Bleomycin resistance protein/Dihydroxybiphenyl dioxygenase"/>
    <property type="match status" value="1"/>
</dbReference>
<feature type="domain" description="VOC" evidence="2">
    <location>
        <begin position="8"/>
        <end position="134"/>
    </location>
</feature>
<name>A0A5E4T8L0_9BURK</name>
<dbReference type="Gene3D" id="3.10.180.10">
    <property type="entry name" value="2,3-Dihydroxybiphenyl 1,2-Dioxygenase, domain 1"/>
    <property type="match status" value="1"/>
</dbReference>
<gene>
    <name evidence="3" type="ORF">NTU39_25430</name>
    <name evidence="4" type="ORF">PCO31010_01305</name>
</gene>
<sequence>MLTDLGCTFHHIGIACRDLDAEQAYWELLGYSQESAEFEDPVQRVRGRFLTGPGPRLELLAPSAEGSPVEGVLKRRTKMYHQAFETREFDRALAALEDTGARRTAEPAPAVAFGGRRIVFLFLPNGNIIEIIEGA</sequence>
<dbReference type="OrthoDB" id="9788468at2"/>
<evidence type="ECO:0000313" key="6">
    <source>
        <dbReference type="Proteomes" id="UP001058980"/>
    </source>
</evidence>
<organism evidence="4 5">
    <name type="scientific">Pandoraea commovens</name>
    <dbReference type="NCBI Taxonomy" id="2508289"/>
    <lineage>
        <taxon>Bacteria</taxon>
        <taxon>Pseudomonadati</taxon>
        <taxon>Pseudomonadota</taxon>
        <taxon>Betaproteobacteria</taxon>
        <taxon>Burkholderiales</taxon>
        <taxon>Burkholderiaceae</taxon>
        <taxon>Pandoraea</taxon>
    </lineage>
</organism>
<dbReference type="EMBL" id="CABPSA010000002">
    <property type="protein sequence ID" value="VVD84596.1"/>
    <property type="molecule type" value="Genomic_DNA"/>
</dbReference>
<dbReference type="EMBL" id="CP102780">
    <property type="protein sequence ID" value="UVA79291.1"/>
    <property type="molecule type" value="Genomic_DNA"/>
</dbReference>
<keyword evidence="1" id="KW-0479">Metal-binding</keyword>